<proteinExistence type="inferred from homology"/>
<feature type="transmembrane region" description="Helical" evidence="7">
    <location>
        <begin position="23"/>
        <end position="44"/>
    </location>
</feature>
<accession>A0A1Q8RQE2</accession>
<evidence type="ECO:0000313" key="9">
    <source>
        <dbReference type="EMBL" id="OLN86393.1"/>
    </source>
</evidence>
<evidence type="ECO:0000256" key="1">
    <source>
        <dbReference type="ARBA" id="ARBA00004141"/>
    </source>
</evidence>
<dbReference type="GO" id="GO:0016020">
    <property type="term" value="C:membrane"/>
    <property type="evidence" value="ECO:0007669"/>
    <property type="project" value="UniProtKB-SubCell"/>
</dbReference>
<reference evidence="9 10" key="1">
    <citation type="submission" date="2016-11" db="EMBL/GenBank/DDBJ databases">
        <title>Draft Genome Assembly of Colletotrichum chlorophyti a pathogen of herbaceous plants.</title>
        <authorList>
            <person name="Gan P."/>
            <person name="Narusaka M."/>
            <person name="Tsushima A."/>
            <person name="Narusaka Y."/>
            <person name="Takano Y."/>
            <person name="Shirasu K."/>
        </authorList>
    </citation>
    <scope>NUCLEOTIDE SEQUENCE [LARGE SCALE GENOMIC DNA]</scope>
    <source>
        <strain evidence="9 10">NTL11</strain>
    </source>
</reference>
<protein>
    <recommendedName>
        <fullName evidence="8">Rhodopsin domain-containing protein</fullName>
    </recommendedName>
</protein>
<evidence type="ECO:0000259" key="8">
    <source>
        <dbReference type="Pfam" id="PF20684"/>
    </source>
</evidence>
<keyword evidence="4 7" id="KW-0472">Membrane</keyword>
<dbReference type="AlphaFoldDB" id="A0A1Q8RQE2"/>
<dbReference type="InterPro" id="IPR049326">
    <property type="entry name" value="Rhodopsin_dom_fungi"/>
</dbReference>
<feature type="compositionally biased region" description="Basic and acidic residues" evidence="6">
    <location>
        <begin position="333"/>
        <end position="346"/>
    </location>
</feature>
<organism evidence="9 10">
    <name type="scientific">Colletotrichum chlorophyti</name>
    <dbReference type="NCBI Taxonomy" id="708187"/>
    <lineage>
        <taxon>Eukaryota</taxon>
        <taxon>Fungi</taxon>
        <taxon>Dikarya</taxon>
        <taxon>Ascomycota</taxon>
        <taxon>Pezizomycotina</taxon>
        <taxon>Sordariomycetes</taxon>
        <taxon>Hypocreomycetidae</taxon>
        <taxon>Glomerellales</taxon>
        <taxon>Glomerellaceae</taxon>
        <taxon>Colletotrichum</taxon>
    </lineage>
</organism>
<sequence length="355" mass="39370">MASPPTKPMMGDVNVIFPLEKPAQISVVAVSITFIVLPTVLVILRLISRRMAHRGTDASDHCIIAALVFSNALQAVSIVSVLQCGVGISNTEIIPKFGFGPIIKFLKVLVAQQILWAISLSLCKIAILFLYARIFTTRRMVLFARVMAAFTMAWTVVTVLIAFFICRPLSDNWSMDLKSRNCGNQPAADGTMGVLNMITDIIVLVMPISHLWRLRLEMYKKVALIVTFSLGIFTCIVSALRLYYLANLEYYNVTLNIPNALIFSALEPGVGITLACIPFLRPLLGRSQYSPKGTANYYSSNGNSGKMGRSGRESNGFVLVEENSSQHQLQNFEHNDNLPTKPERVRRQSSSRDSY</sequence>
<evidence type="ECO:0000256" key="6">
    <source>
        <dbReference type="SAM" id="MobiDB-lite"/>
    </source>
</evidence>
<dbReference type="Pfam" id="PF20684">
    <property type="entry name" value="Fung_rhodopsin"/>
    <property type="match status" value="1"/>
</dbReference>
<evidence type="ECO:0000256" key="3">
    <source>
        <dbReference type="ARBA" id="ARBA00022989"/>
    </source>
</evidence>
<feature type="region of interest" description="Disordered" evidence="6">
    <location>
        <begin position="323"/>
        <end position="355"/>
    </location>
</feature>
<feature type="transmembrane region" description="Helical" evidence="7">
    <location>
        <begin position="224"/>
        <end position="245"/>
    </location>
</feature>
<feature type="transmembrane region" description="Helical" evidence="7">
    <location>
        <begin position="142"/>
        <end position="165"/>
    </location>
</feature>
<feature type="compositionally biased region" description="Polar residues" evidence="6">
    <location>
        <begin position="323"/>
        <end position="332"/>
    </location>
</feature>
<comment type="caution">
    <text evidence="9">The sequence shown here is derived from an EMBL/GenBank/DDBJ whole genome shotgun (WGS) entry which is preliminary data.</text>
</comment>
<feature type="transmembrane region" description="Helical" evidence="7">
    <location>
        <begin position="194"/>
        <end position="212"/>
    </location>
</feature>
<comment type="subcellular location">
    <subcellularLocation>
        <location evidence="1">Membrane</location>
        <topology evidence="1">Multi-pass membrane protein</topology>
    </subcellularLocation>
</comment>
<evidence type="ECO:0000256" key="7">
    <source>
        <dbReference type="SAM" id="Phobius"/>
    </source>
</evidence>
<keyword evidence="2 7" id="KW-0812">Transmembrane</keyword>
<feature type="transmembrane region" description="Helical" evidence="7">
    <location>
        <begin position="257"/>
        <end position="280"/>
    </location>
</feature>
<dbReference type="PANTHER" id="PTHR33048:SF57">
    <property type="entry name" value="INTEGRAL MEMBRANE PROTEIN-RELATED"/>
    <property type="match status" value="1"/>
</dbReference>
<feature type="transmembrane region" description="Helical" evidence="7">
    <location>
        <begin position="64"/>
        <end position="88"/>
    </location>
</feature>
<dbReference type="InterPro" id="IPR052337">
    <property type="entry name" value="SAT4-like"/>
</dbReference>
<dbReference type="Proteomes" id="UP000186583">
    <property type="component" value="Unassembled WGS sequence"/>
</dbReference>
<dbReference type="EMBL" id="MPGH01000130">
    <property type="protein sequence ID" value="OLN86393.1"/>
    <property type="molecule type" value="Genomic_DNA"/>
</dbReference>
<name>A0A1Q8RQE2_9PEZI</name>
<evidence type="ECO:0000313" key="10">
    <source>
        <dbReference type="Proteomes" id="UP000186583"/>
    </source>
</evidence>
<dbReference type="OrthoDB" id="5329176at2759"/>
<keyword evidence="10" id="KW-1185">Reference proteome</keyword>
<dbReference type="PANTHER" id="PTHR33048">
    <property type="entry name" value="PTH11-LIKE INTEGRAL MEMBRANE PROTEIN (AFU_ORTHOLOGUE AFUA_5G11245)"/>
    <property type="match status" value="1"/>
</dbReference>
<evidence type="ECO:0000256" key="4">
    <source>
        <dbReference type="ARBA" id="ARBA00023136"/>
    </source>
</evidence>
<gene>
    <name evidence="9" type="ORF">CCHL11_06440</name>
</gene>
<comment type="similarity">
    <text evidence="5">Belongs to the SAT4 family.</text>
</comment>
<feature type="transmembrane region" description="Helical" evidence="7">
    <location>
        <begin position="108"/>
        <end position="130"/>
    </location>
</feature>
<keyword evidence="3 7" id="KW-1133">Transmembrane helix</keyword>
<evidence type="ECO:0000256" key="2">
    <source>
        <dbReference type="ARBA" id="ARBA00022692"/>
    </source>
</evidence>
<feature type="domain" description="Rhodopsin" evidence="8">
    <location>
        <begin position="44"/>
        <end position="285"/>
    </location>
</feature>
<evidence type="ECO:0000256" key="5">
    <source>
        <dbReference type="ARBA" id="ARBA00038359"/>
    </source>
</evidence>